<dbReference type="CDD" id="cd01949">
    <property type="entry name" value="GGDEF"/>
    <property type="match status" value="1"/>
</dbReference>
<evidence type="ECO:0000313" key="3">
    <source>
        <dbReference type="EMBL" id="MBE8718037.1"/>
    </source>
</evidence>
<dbReference type="InterPro" id="IPR000160">
    <property type="entry name" value="GGDEF_dom"/>
</dbReference>
<protein>
    <submittedName>
        <fullName evidence="3">EAL domain-containing protein</fullName>
    </submittedName>
</protein>
<evidence type="ECO:0000259" key="1">
    <source>
        <dbReference type="PROSITE" id="PS50883"/>
    </source>
</evidence>
<dbReference type="SMART" id="SM00267">
    <property type="entry name" value="GGDEF"/>
    <property type="match status" value="1"/>
</dbReference>
<feature type="domain" description="EAL" evidence="1">
    <location>
        <begin position="808"/>
        <end position="1059"/>
    </location>
</feature>
<dbReference type="Pfam" id="PF00990">
    <property type="entry name" value="GGDEF"/>
    <property type="match status" value="1"/>
</dbReference>
<keyword evidence="4" id="KW-1185">Reference proteome</keyword>
<dbReference type="Gene3D" id="3.30.70.270">
    <property type="match status" value="1"/>
</dbReference>
<evidence type="ECO:0000259" key="2">
    <source>
        <dbReference type="PROSITE" id="PS50887"/>
    </source>
</evidence>
<dbReference type="SUPFAM" id="SSF55785">
    <property type="entry name" value="PYP-like sensor domain (PAS domain)"/>
    <property type="match status" value="1"/>
</dbReference>
<comment type="caution">
    <text evidence="3">The sequence shown here is derived from an EMBL/GenBank/DDBJ whole genome shotgun (WGS) entry which is preliminary data.</text>
</comment>
<dbReference type="PROSITE" id="PS50883">
    <property type="entry name" value="EAL"/>
    <property type="match status" value="1"/>
</dbReference>
<proteinExistence type="predicted"/>
<dbReference type="SUPFAM" id="SSF55073">
    <property type="entry name" value="Nucleotide cyclase"/>
    <property type="match status" value="1"/>
</dbReference>
<dbReference type="Proteomes" id="UP000652567">
    <property type="component" value="Unassembled WGS sequence"/>
</dbReference>
<reference evidence="3" key="1">
    <citation type="submission" date="2018-07" db="EMBL/GenBank/DDBJ databases">
        <title>Genome assembly of strain Ka43.</title>
        <authorList>
            <person name="Kukolya J."/>
            <person name="Nagy I."/>
            <person name="Horvath B."/>
            <person name="Toth A."/>
        </authorList>
    </citation>
    <scope>NUCLEOTIDE SEQUENCE</scope>
    <source>
        <strain evidence="3">KB43</strain>
    </source>
</reference>
<dbReference type="NCBIfam" id="TIGR00254">
    <property type="entry name" value="GGDEF"/>
    <property type="match status" value="1"/>
</dbReference>
<dbReference type="InterPro" id="IPR029787">
    <property type="entry name" value="Nucleotide_cyclase"/>
</dbReference>
<dbReference type="SUPFAM" id="SSF141868">
    <property type="entry name" value="EAL domain-like"/>
    <property type="match status" value="1"/>
</dbReference>
<dbReference type="PANTHER" id="PTHR44757:SF2">
    <property type="entry name" value="BIOFILM ARCHITECTURE MAINTENANCE PROTEIN MBAA"/>
    <property type="match status" value="1"/>
</dbReference>
<dbReference type="PANTHER" id="PTHR44757">
    <property type="entry name" value="DIGUANYLATE CYCLASE DGCP"/>
    <property type="match status" value="1"/>
</dbReference>
<evidence type="ECO:0000313" key="4">
    <source>
        <dbReference type="Proteomes" id="UP000652567"/>
    </source>
</evidence>
<dbReference type="InterPro" id="IPR001633">
    <property type="entry name" value="EAL_dom"/>
</dbReference>
<dbReference type="Gene3D" id="3.20.20.450">
    <property type="entry name" value="EAL domain"/>
    <property type="match status" value="1"/>
</dbReference>
<gene>
    <name evidence="3" type="ORF">C4F51_12660</name>
</gene>
<feature type="domain" description="GGDEF" evidence="2">
    <location>
        <begin position="666"/>
        <end position="802"/>
    </location>
</feature>
<sequence>MQNGPQNPESEHEYFEHFPGSHRLELSDVVLWYVIPRTGELKLSSHFYEMLPELTEELTQLDALLLLMSSADRYIFQQTFSPVPDPDSHCAYTCEVSLSGLPRAPRFRFMGRRLRPDEQKSASRLLPRHIDDQLVYHGIAVSGQQWLAEPAPETVQQAVFNVFSESPVASLMTDCWGVFLQHNPALELLLQLPAQRVTRAVGRYNLLLDRQVMKQAMVWEKIRGFYQQAKAGSVELLYAPEEPYVQPPDKRKALDEAVLLRLEVSFLPLRDRAGKLDRMLVQLRAIARDVQPSPDIGVGVEEKEPLPTVQPALPVTSQPERLAALPGSKAAMEPLVLQQVGGGSCRRVEADSQAIRRSVDMVRLSVSRSSLLREDNTEWKFLFESLTCGAFYLDAQARVLNANRASKKWLGSVSLRGEWFFDLAFQWRDTLAVRNFVHGCLLSGKYSKRDSLLLTLKERDYVVSLELLPVNASGEVLVLMTDTTSFQQQLEELDGCEKRYRAFLEHASDAVWCFGFEKPIALDLPVDEMVARIAEYARLEECNQVLADMLKTPRQLLLNTPLLPEFSDQYLFDIRSFIEQDFCLVNYECSRCDETGRRFFYEISCVGIIENNHLRHFYGITKNLANHKHYLRRLEHQSSHDALTGLPNRSSLYKDIDQWIASDDYKTGALLLIDLDRFKEINDTLGHQCGDHLLQLIGARLLHCMRALPGTVARLGGDEFAVFLHNASNVGQARIAGQRILDSLRQQFDVKGFPVEISASIGIAIIPEQAADLSTLMRYADVAMYRAKREDRGVCLYSIDADPHSPRRLALISEVGRAIRENQFMLYFQPKVAVSDRSVCGFEVLIRWHHPEFGFILPGDFIPMVESTRLIYPLTAWVLEKSIQQCHLWLQEGKPASIAVNLSARNLMDETLPELIANLLEQYGVPASILELEITESALMTDPNRALLTLESISKLGVQLSIDDFGTGYSSLAYLKRLPVQTLKIDRSFISSMLNSVQDEVIVNSTIQLAHNLGLKVVAEGVENEELFIRLRLMGCDYAQGYHIGHPMPLQLLEVWLKD</sequence>
<name>A0A928V7D9_9GAMM</name>
<dbReference type="InterPro" id="IPR035965">
    <property type="entry name" value="PAS-like_dom_sf"/>
</dbReference>
<dbReference type="Pfam" id="PF00563">
    <property type="entry name" value="EAL"/>
    <property type="match status" value="1"/>
</dbReference>
<dbReference type="InterPro" id="IPR052155">
    <property type="entry name" value="Biofilm_reg_signaling"/>
</dbReference>
<dbReference type="RefSeq" id="WP_193910281.1">
    <property type="nucleotide sequence ID" value="NZ_PRDL01000001.1"/>
</dbReference>
<dbReference type="InterPro" id="IPR035919">
    <property type="entry name" value="EAL_sf"/>
</dbReference>
<dbReference type="SMART" id="SM00052">
    <property type="entry name" value="EAL"/>
    <property type="match status" value="1"/>
</dbReference>
<dbReference type="AlphaFoldDB" id="A0A928V7D9"/>
<dbReference type="EMBL" id="PRDL01000001">
    <property type="protein sequence ID" value="MBE8718037.1"/>
    <property type="molecule type" value="Genomic_DNA"/>
</dbReference>
<dbReference type="CDD" id="cd01948">
    <property type="entry name" value="EAL"/>
    <property type="match status" value="1"/>
</dbReference>
<dbReference type="PROSITE" id="PS50887">
    <property type="entry name" value="GGDEF"/>
    <property type="match status" value="1"/>
</dbReference>
<organism evidence="3 4">
    <name type="scientific">Cellvibrio polysaccharolyticus</name>
    <dbReference type="NCBI Taxonomy" id="2082724"/>
    <lineage>
        <taxon>Bacteria</taxon>
        <taxon>Pseudomonadati</taxon>
        <taxon>Pseudomonadota</taxon>
        <taxon>Gammaproteobacteria</taxon>
        <taxon>Cellvibrionales</taxon>
        <taxon>Cellvibrionaceae</taxon>
        <taxon>Cellvibrio</taxon>
    </lineage>
</organism>
<dbReference type="InterPro" id="IPR043128">
    <property type="entry name" value="Rev_trsase/Diguanyl_cyclase"/>
</dbReference>
<accession>A0A928V7D9</accession>